<keyword evidence="3" id="KW-1185">Reference proteome</keyword>
<dbReference type="AlphaFoldDB" id="A0A9P0CM96"/>
<evidence type="ECO:0000256" key="1">
    <source>
        <dbReference type="SAM" id="SignalP"/>
    </source>
</evidence>
<dbReference type="Proteomes" id="UP001153636">
    <property type="component" value="Chromosome 11"/>
</dbReference>
<sequence>MKTLGPLFFIHAVSLATAGIIPSSNIIEGPSSKTTLVGPDGSVITSVQQGAKIVTDGHSALVAAPDTEAILKEADHTPVVQPLLTPVAEVKQFVPHGIPVQVIGDYVPTHTAYLKSEPLLSHHVGTKTTISEHSQSVAHPVPLVKSHLAVDVSPVIEAKAHLEPIIETHAVPAIATKTTIYDYSQTNSHPTVVKSIEPVHLSEQAHYVAPAIAVEARHVAPAVRIEAHHVAPVETYHVAHALASETNHATQVALEAHHPALSVETYHVAPAFAAPLVESHHVAPVITKQVPSAVPVIGTKTTISEQSQSIVHPVEAKAVISEAVPVVTANLVKEQTIPIVAHHAIPVIGTETRISENAQTVVSHSW</sequence>
<dbReference type="OrthoDB" id="6736754at2759"/>
<proteinExistence type="predicted"/>
<accession>A0A9P0CM96</accession>
<gene>
    <name evidence="2" type="ORF">PSYICH_LOCUS2838</name>
</gene>
<protein>
    <recommendedName>
        <fullName evidence="4">Cuticle protein</fullName>
    </recommendedName>
</protein>
<reference evidence="2" key="1">
    <citation type="submission" date="2022-01" db="EMBL/GenBank/DDBJ databases">
        <authorList>
            <person name="King R."/>
        </authorList>
    </citation>
    <scope>NUCLEOTIDE SEQUENCE</scope>
</reference>
<feature type="signal peptide" evidence="1">
    <location>
        <begin position="1"/>
        <end position="18"/>
    </location>
</feature>
<keyword evidence="1" id="KW-0732">Signal</keyword>
<name>A0A9P0CM96_9CUCU</name>
<evidence type="ECO:0000313" key="2">
    <source>
        <dbReference type="EMBL" id="CAH1101709.1"/>
    </source>
</evidence>
<feature type="chain" id="PRO_5040141593" description="Cuticle protein" evidence="1">
    <location>
        <begin position="19"/>
        <end position="366"/>
    </location>
</feature>
<evidence type="ECO:0000313" key="3">
    <source>
        <dbReference type="Proteomes" id="UP001153636"/>
    </source>
</evidence>
<evidence type="ECO:0008006" key="4">
    <source>
        <dbReference type="Google" id="ProtNLM"/>
    </source>
</evidence>
<dbReference type="EMBL" id="OV651823">
    <property type="protein sequence ID" value="CAH1101709.1"/>
    <property type="molecule type" value="Genomic_DNA"/>
</dbReference>
<organism evidence="2 3">
    <name type="scientific">Psylliodes chrysocephalus</name>
    <dbReference type="NCBI Taxonomy" id="3402493"/>
    <lineage>
        <taxon>Eukaryota</taxon>
        <taxon>Metazoa</taxon>
        <taxon>Ecdysozoa</taxon>
        <taxon>Arthropoda</taxon>
        <taxon>Hexapoda</taxon>
        <taxon>Insecta</taxon>
        <taxon>Pterygota</taxon>
        <taxon>Neoptera</taxon>
        <taxon>Endopterygota</taxon>
        <taxon>Coleoptera</taxon>
        <taxon>Polyphaga</taxon>
        <taxon>Cucujiformia</taxon>
        <taxon>Chrysomeloidea</taxon>
        <taxon>Chrysomelidae</taxon>
        <taxon>Galerucinae</taxon>
        <taxon>Alticini</taxon>
        <taxon>Psylliodes</taxon>
    </lineage>
</organism>